<dbReference type="InterPro" id="IPR040372">
    <property type="entry name" value="YaeB-like"/>
</dbReference>
<dbReference type="STRING" id="77166.U4UE92"/>
<accession>U4UE92</accession>
<reference evidence="5 6" key="1">
    <citation type="journal article" date="2013" name="Genome Biol.">
        <title>Draft genome of the mountain pine beetle, Dendroctonus ponderosae Hopkins, a major forest pest.</title>
        <authorList>
            <person name="Keeling C.I."/>
            <person name="Yuen M.M."/>
            <person name="Liao N.Y."/>
            <person name="Docking T.R."/>
            <person name="Chan S.K."/>
            <person name="Taylor G.A."/>
            <person name="Palmquist D.L."/>
            <person name="Jackman S.D."/>
            <person name="Nguyen A."/>
            <person name="Li M."/>
            <person name="Henderson H."/>
            <person name="Janes J.K."/>
            <person name="Zhao Y."/>
            <person name="Pandoh P."/>
            <person name="Moore R."/>
            <person name="Sperling F.A."/>
            <person name="Huber D.P."/>
            <person name="Birol I."/>
            <person name="Jones S.J."/>
            <person name="Bohlmann J."/>
        </authorList>
    </citation>
    <scope>NUCLEOTIDE SEQUENCE</scope>
</reference>
<dbReference type="OrthoDB" id="4882at2759"/>
<comment type="similarity">
    <text evidence="2">Belongs to the tRNA methyltransferase O family.</text>
</comment>
<dbReference type="Gene3D" id="3.30.2310.10">
    <property type="entry name" value="YaeB-like"/>
    <property type="match status" value="1"/>
</dbReference>
<evidence type="ECO:0000313" key="5">
    <source>
        <dbReference type="EMBL" id="ERL91347.1"/>
    </source>
</evidence>
<dbReference type="Proteomes" id="UP000030742">
    <property type="component" value="Unassembled WGS sequence"/>
</dbReference>
<dbReference type="AlphaFoldDB" id="U4UE92"/>
<dbReference type="PROSITE" id="PS51668">
    <property type="entry name" value="TSAA_2"/>
    <property type="match status" value="1"/>
</dbReference>
<dbReference type="InterPro" id="IPR036414">
    <property type="entry name" value="YaeB_N_sf"/>
</dbReference>
<dbReference type="NCBIfam" id="TIGR00104">
    <property type="entry name" value="tRNA_TsaA"/>
    <property type="match status" value="1"/>
</dbReference>
<dbReference type="InterPro" id="IPR036413">
    <property type="entry name" value="YaeB-like_sf"/>
</dbReference>
<dbReference type="PANTHER" id="PTHR12818:SF0">
    <property type="entry name" value="TRNA (ADENINE(37)-N6)-METHYLTRANSFERASE"/>
    <property type="match status" value="1"/>
</dbReference>
<dbReference type="Gene3D" id="2.40.30.70">
    <property type="entry name" value="YaeB-like"/>
    <property type="match status" value="1"/>
</dbReference>
<evidence type="ECO:0000256" key="1">
    <source>
        <dbReference type="ARBA" id="ARBA00022691"/>
    </source>
</evidence>
<organism evidence="5 6">
    <name type="scientific">Dendroctonus ponderosae</name>
    <name type="common">Mountain pine beetle</name>
    <dbReference type="NCBI Taxonomy" id="77166"/>
    <lineage>
        <taxon>Eukaryota</taxon>
        <taxon>Metazoa</taxon>
        <taxon>Ecdysozoa</taxon>
        <taxon>Arthropoda</taxon>
        <taxon>Hexapoda</taxon>
        <taxon>Insecta</taxon>
        <taxon>Pterygota</taxon>
        <taxon>Neoptera</taxon>
        <taxon>Endopterygota</taxon>
        <taxon>Coleoptera</taxon>
        <taxon>Polyphaga</taxon>
        <taxon>Cucujiformia</taxon>
        <taxon>Curculionidae</taxon>
        <taxon>Scolytinae</taxon>
        <taxon>Dendroctonus</taxon>
    </lineage>
</organism>
<dbReference type="InterPro" id="IPR023370">
    <property type="entry name" value="TrmO-like_N"/>
</dbReference>
<dbReference type="EMBL" id="KB632281">
    <property type="protein sequence ID" value="ERL91347.1"/>
    <property type="molecule type" value="Genomic_DNA"/>
</dbReference>
<feature type="coiled-coil region" evidence="3">
    <location>
        <begin position="7"/>
        <end position="34"/>
    </location>
</feature>
<evidence type="ECO:0000256" key="3">
    <source>
        <dbReference type="SAM" id="Coils"/>
    </source>
</evidence>
<name>U4UE92_DENPD</name>
<dbReference type="Pfam" id="PF01980">
    <property type="entry name" value="TrmO_N"/>
    <property type="match status" value="1"/>
</dbReference>
<dbReference type="SUPFAM" id="SSF118196">
    <property type="entry name" value="YaeB-like"/>
    <property type="match status" value="1"/>
</dbReference>
<dbReference type="CDD" id="cd09281">
    <property type="entry name" value="UPF0066"/>
    <property type="match status" value="1"/>
</dbReference>
<dbReference type="PANTHER" id="PTHR12818">
    <property type="entry name" value="TRNA (ADENINE(37)-N6)-METHYLTRANSFERASE"/>
    <property type="match status" value="1"/>
</dbReference>
<keyword evidence="1" id="KW-0949">S-adenosyl-L-methionine</keyword>
<proteinExistence type="inferred from homology"/>
<gene>
    <name evidence="5" type="ORF">D910_08679</name>
</gene>
<evidence type="ECO:0000259" key="4">
    <source>
        <dbReference type="PROSITE" id="PS51668"/>
    </source>
</evidence>
<protein>
    <recommendedName>
        <fullName evidence="4">TsaA-like domain-containing protein</fullName>
    </recommendedName>
</protein>
<evidence type="ECO:0000313" key="6">
    <source>
        <dbReference type="Proteomes" id="UP000030742"/>
    </source>
</evidence>
<evidence type="ECO:0000256" key="2">
    <source>
        <dbReference type="ARBA" id="ARBA00033753"/>
    </source>
</evidence>
<sequence>MSSLEETHNLQQQLKIARQEIFNLRRQLSKLQHLQRDEINIVKSAIDKWQCSNCRKQTAGAESIVPTSKPPKPAEKEFSPIGIIHSEFPRIRGTPRQPTITMRNTIATLTLNNEVFTNPSHALQDLEDFSHLWIIFVFNRHPKHAKPKVAPPRLNGRRTGVFATRSPHRPCPIGLSLVKIEKIVENVIYFSGVDMVNETPVLDIKPYIPQYDQPNYGMKSNFLQHYTEKLGTAVELVCDSESDEESEEAQSISGNDVRVPIWITESPVHPLTISFEENALKQLHVLNPERANGRKRLISSVLREDPRSTYLRHKLGSASYRWRIEDLFVECTFNDDDHIVNVNSVCMCDI</sequence>
<keyword evidence="3" id="KW-0175">Coiled coil</keyword>
<feature type="domain" description="TsaA-like" evidence="4">
    <location>
        <begin position="78"/>
        <end position="216"/>
    </location>
</feature>